<keyword evidence="1" id="KW-1185">Reference proteome</keyword>
<protein>
    <submittedName>
        <fullName evidence="2">Uncharacterized protein</fullName>
    </submittedName>
</protein>
<name>A0A915CXV8_9BILA</name>
<reference evidence="2" key="1">
    <citation type="submission" date="2022-11" db="UniProtKB">
        <authorList>
            <consortium name="WormBaseParasite"/>
        </authorList>
    </citation>
    <scope>IDENTIFICATION</scope>
</reference>
<accession>A0A915CXV8</accession>
<proteinExistence type="predicted"/>
<dbReference type="AlphaFoldDB" id="A0A915CXV8"/>
<evidence type="ECO:0000313" key="2">
    <source>
        <dbReference type="WBParaSite" id="jg13461"/>
    </source>
</evidence>
<evidence type="ECO:0000313" key="1">
    <source>
        <dbReference type="Proteomes" id="UP000887574"/>
    </source>
</evidence>
<dbReference type="WBParaSite" id="jg13461">
    <property type="protein sequence ID" value="jg13461"/>
    <property type="gene ID" value="jg13461"/>
</dbReference>
<dbReference type="Proteomes" id="UP000887574">
    <property type="component" value="Unplaced"/>
</dbReference>
<sequence>MEPLHTVSTRLIKPTQPDIHLDELLRLEANWDTDEVDQLYPAIFDEECAQYLLANDLPSHLKFFAALVRGEPTLRCRLIKVEPENCIENQPKGKENALNIISKSNEPLDMQQSKQLEKLMNVLGKRGYRFQKTNLISVCANKIAML</sequence>
<organism evidence="1 2">
    <name type="scientific">Ditylenchus dipsaci</name>
    <dbReference type="NCBI Taxonomy" id="166011"/>
    <lineage>
        <taxon>Eukaryota</taxon>
        <taxon>Metazoa</taxon>
        <taxon>Ecdysozoa</taxon>
        <taxon>Nematoda</taxon>
        <taxon>Chromadorea</taxon>
        <taxon>Rhabditida</taxon>
        <taxon>Tylenchina</taxon>
        <taxon>Tylenchomorpha</taxon>
        <taxon>Sphaerularioidea</taxon>
        <taxon>Anguinidae</taxon>
        <taxon>Anguininae</taxon>
        <taxon>Ditylenchus</taxon>
    </lineage>
</organism>